<dbReference type="PANTHER" id="PTHR40980">
    <property type="entry name" value="PLUG DOMAIN-CONTAINING PROTEIN"/>
    <property type="match status" value="1"/>
</dbReference>
<evidence type="ECO:0000259" key="14">
    <source>
        <dbReference type="Pfam" id="PF07715"/>
    </source>
</evidence>
<dbReference type="InterPro" id="IPR036942">
    <property type="entry name" value="Beta-barrel_TonB_sf"/>
</dbReference>
<dbReference type="Proteomes" id="UP001201549">
    <property type="component" value="Unassembled WGS sequence"/>
</dbReference>
<accession>A0ABT2FGG6</accession>
<evidence type="ECO:0000313" key="15">
    <source>
        <dbReference type="EMBL" id="MCS4555032.1"/>
    </source>
</evidence>
<feature type="short sequence motif" description="TonB C-terminal box" evidence="10">
    <location>
        <begin position="867"/>
        <end position="884"/>
    </location>
</feature>
<protein>
    <submittedName>
        <fullName evidence="15">TonB-dependent receptor</fullName>
    </submittedName>
</protein>
<dbReference type="InterPro" id="IPR039426">
    <property type="entry name" value="TonB-dep_rcpt-like"/>
</dbReference>
<evidence type="ECO:0000256" key="3">
    <source>
        <dbReference type="ARBA" id="ARBA00022452"/>
    </source>
</evidence>
<dbReference type="Pfam" id="PF07715">
    <property type="entry name" value="Plug"/>
    <property type="match status" value="1"/>
</dbReference>
<keyword evidence="8 9" id="KW-0998">Cell outer membrane</keyword>
<evidence type="ECO:0000256" key="7">
    <source>
        <dbReference type="ARBA" id="ARBA00023136"/>
    </source>
</evidence>
<keyword evidence="6 11" id="KW-0798">TonB box</keyword>
<proteinExistence type="inferred from homology"/>
<comment type="subcellular location">
    <subcellularLocation>
        <location evidence="1 9">Cell outer membrane</location>
        <topology evidence="1 9">Multi-pass membrane protein</topology>
    </subcellularLocation>
</comment>
<dbReference type="InterPro" id="IPR000531">
    <property type="entry name" value="Beta-barrel_TonB"/>
</dbReference>
<organism evidence="15 16">
    <name type="scientific">Shewanella electrica</name>
    <dbReference type="NCBI Taxonomy" id="515560"/>
    <lineage>
        <taxon>Bacteria</taxon>
        <taxon>Pseudomonadati</taxon>
        <taxon>Pseudomonadota</taxon>
        <taxon>Gammaproteobacteria</taxon>
        <taxon>Alteromonadales</taxon>
        <taxon>Shewanellaceae</taxon>
        <taxon>Shewanella</taxon>
    </lineage>
</organism>
<dbReference type="PROSITE" id="PS52016">
    <property type="entry name" value="TONB_DEPENDENT_REC_3"/>
    <property type="match status" value="1"/>
</dbReference>
<evidence type="ECO:0000259" key="13">
    <source>
        <dbReference type="Pfam" id="PF00593"/>
    </source>
</evidence>
<dbReference type="NCBIfam" id="TIGR01782">
    <property type="entry name" value="TonB-Xanth-Caul"/>
    <property type="match status" value="1"/>
</dbReference>
<dbReference type="InterPro" id="IPR010917">
    <property type="entry name" value="TonB_rcpt_CS"/>
</dbReference>
<evidence type="ECO:0000256" key="5">
    <source>
        <dbReference type="ARBA" id="ARBA00022729"/>
    </source>
</evidence>
<evidence type="ECO:0000256" key="1">
    <source>
        <dbReference type="ARBA" id="ARBA00004571"/>
    </source>
</evidence>
<feature type="domain" description="TonB-dependent receptor-like beta-barrel" evidence="13">
    <location>
        <begin position="412"/>
        <end position="850"/>
    </location>
</feature>
<feature type="signal peptide" evidence="12">
    <location>
        <begin position="1"/>
        <end position="29"/>
    </location>
</feature>
<keyword evidence="4 9" id="KW-0812">Transmembrane</keyword>
<dbReference type="InterPro" id="IPR012910">
    <property type="entry name" value="Plug_dom"/>
</dbReference>
<evidence type="ECO:0000256" key="4">
    <source>
        <dbReference type="ARBA" id="ARBA00022692"/>
    </source>
</evidence>
<comment type="caution">
    <text evidence="15">The sequence shown here is derived from an EMBL/GenBank/DDBJ whole genome shotgun (WGS) entry which is preliminary data.</text>
</comment>
<feature type="chain" id="PRO_5046270681" evidence="12">
    <location>
        <begin position="30"/>
        <end position="884"/>
    </location>
</feature>
<keyword evidence="5 12" id="KW-0732">Signal</keyword>
<evidence type="ECO:0000256" key="6">
    <source>
        <dbReference type="ARBA" id="ARBA00023077"/>
    </source>
</evidence>
<gene>
    <name evidence="15" type="ORF">L9G74_01110</name>
</gene>
<dbReference type="PANTHER" id="PTHR40980:SF3">
    <property type="entry name" value="TONB-DEPENDENT RECEPTOR-LIKE BETA-BARREL DOMAIN-CONTAINING PROTEIN"/>
    <property type="match status" value="1"/>
</dbReference>
<keyword evidence="16" id="KW-1185">Reference proteome</keyword>
<evidence type="ECO:0000256" key="9">
    <source>
        <dbReference type="PROSITE-ProRule" id="PRU01360"/>
    </source>
</evidence>
<dbReference type="CDD" id="cd01347">
    <property type="entry name" value="ligand_gated_channel"/>
    <property type="match status" value="1"/>
</dbReference>
<comment type="similarity">
    <text evidence="9 11">Belongs to the TonB-dependent receptor family.</text>
</comment>
<reference evidence="16" key="1">
    <citation type="submission" date="2023-07" db="EMBL/GenBank/DDBJ databases">
        <title>Shewanella mangrovi sp. nov., an acetaldehyde- degrading bacterium isolated from mangrove sediment.</title>
        <authorList>
            <person name="Liu Y."/>
        </authorList>
    </citation>
    <scope>NUCLEOTIDE SEQUENCE [LARGE SCALE GENOMIC DNA]</scope>
    <source>
        <strain evidence="16">C32</strain>
    </source>
</reference>
<dbReference type="Gene3D" id="2.170.130.10">
    <property type="entry name" value="TonB-dependent receptor, plug domain"/>
    <property type="match status" value="1"/>
</dbReference>
<evidence type="ECO:0000256" key="10">
    <source>
        <dbReference type="PROSITE-ProRule" id="PRU10144"/>
    </source>
</evidence>
<dbReference type="Pfam" id="PF00593">
    <property type="entry name" value="TonB_dep_Rec_b-barrel"/>
    <property type="match status" value="1"/>
</dbReference>
<keyword evidence="3 9" id="KW-1134">Transmembrane beta strand</keyword>
<evidence type="ECO:0000256" key="11">
    <source>
        <dbReference type="RuleBase" id="RU003357"/>
    </source>
</evidence>
<keyword evidence="2 9" id="KW-0813">Transport</keyword>
<dbReference type="InterPro" id="IPR037066">
    <property type="entry name" value="Plug_dom_sf"/>
</dbReference>
<name>A0ABT2FGG6_9GAMM</name>
<sequence length="884" mass="98983">MSPTFAPPKPSMLASAIVCALGFMPLAHAEDTPKTSDDEQIERISVTYQASLAKAASMKKEDTKVTDVITSEDIGKFPTENIAEAIQRIPGVQISNINGRGSTISVRGLGAQYAKTTVNGQTLASADFTSGFRYDIIQSELASSIEVIKSPTADMDTGGLSGTVNIDTTSPLSYTERKILTSIKGQYSEYSPTDNVTPKGNVTYIDQFNDNTLGVFLNAGYQKLDDRVDNAWMGRWFTTDDGDYFPRRPRFRRIDRETNRYLGNGAIQWRPFDHFETKLTAIYAKDETDQDLNQQVFLFNRDQIELQGEPTDGVYTKEIIRDFTLENNRQMEENSATSEAFTWDAKYDTDYWTFSGVAHYTKGKATHSEEAAILATVIPEATLDISNRSMSFALSEDLTDPALYPMDMPRNEYPNGQTQFMNADETAFQADALRTFDDGLLRSIKFGVKYRKEKFERSVYRTDRAAIGEAADEDLPPMSDYNFMVRDFLDGEMNIPSAWIAPDIQAYRDALAAEGVVVPTFFAAQSSYSVTRNILAAYAEANFDTFIGDMPFRGNVGMRYETTDRDIDTYLTGDVNPQNEEIREVIGTYTTNYDYHNFLPSMNLVLEMTDEVLARVAAAKVLVRPILTSNTQIAASESSSANSFGTRTYTINLGQPEMKAMTANQVDLGLEWYYGNGNSLTMTLFWKEIMNGTVTDFVCPSQYNGTELTGTGAECTDVDGNIFEISSTYNTSTSIDLKGYEIGWNQSLDAWLPIAGFGINANFTYIDADESEDFELTNSSERTWNVIAYWENDTFSARVAMNHRSPYVQDSSDSFFAREGRVVDGREQVDVILGYSPTENIDIRFGAINVTGKNEEAYFADTMKVWQTTSAIGRSYYMNLMYSF</sequence>
<feature type="domain" description="TonB-dependent receptor plug" evidence="14">
    <location>
        <begin position="62"/>
        <end position="163"/>
    </location>
</feature>
<keyword evidence="7 9" id="KW-0472">Membrane</keyword>
<dbReference type="PROSITE" id="PS01156">
    <property type="entry name" value="TONB_DEPENDENT_REC_2"/>
    <property type="match status" value="1"/>
</dbReference>
<dbReference type="Gene3D" id="2.40.170.20">
    <property type="entry name" value="TonB-dependent receptor, beta-barrel domain"/>
    <property type="match status" value="1"/>
</dbReference>
<dbReference type="SUPFAM" id="SSF56935">
    <property type="entry name" value="Porins"/>
    <property type="match status" value="1"/>
</dbReference>
<dbReference type="InterPro" id="IPR010104">
    <property type="entry name" value="TonB_rcpt_bac"/>
</dbReference>
<keyword evidence="15" id="KW-0675">Receptor</keyword>
<evidence type="ECO:0000256" key="8">
    <source>
        <dbReference type="ARBA" id="ARBA00023237"/>
    </source>
</evidence>
<dbReference type="EMBL" id="JAKOGG010000001">
    <property type="protein sequence ID" value="MCS4555032.1"/>
    <property type="molecule type" value="Genomic_DNA"/>
</dbReference>
<evidence type="ECO:0000256" key="2">
    <source>
        <dbReference type="ARBA" id="ARBA00022448"/>
    </source>
</evidence>
<evidence type="ECO:0000256" key="12">
    <source>
        <dbReference type="SAM" id="SignalP"/>
    </source>
</evidence>
<dbReference type="RefSeq" id="WP_238894418.1">
    <property type="nucleotide sequence ID" value="NZ_JAKOGG010000001.1"/>
</dbReference>
<evidence type="ECO:0000313" key="16">
    <source>
        <dbReference type="Proteomes" id="UP001201549"/>
    </source>
</evidence>